<protein>
    <submittedName>
        <fullName evidence="2">Uncharacterized protein</fullName>
    </submittedName>
</protein>
<comment type="caution">
    <text evidence="2">The sequence shown here is derived from an EMBL/GenBank/DDBJ whole genome shotgun (WGS) entry which is preliminary data.</text>
</comment>
<evidence type="ECO:0000313" key="3">
    <source>
        <dbReference type="Proteomes" id="UP000784294"/>
    </source>
</evidence>
<name>A0A3S5A2K0_9PLAT</name>
<feature type="compositionally biased region" description="Basic and acidic residues" evidence="1">
    <location>
        <begin position="45"/>
        <end position="68"/>
    </location>
</feature>
<keyword evidence="3" id="KW-1185">Reference proteome</keyword>
<accession>A0A3S5A2K0</accession>
<feature type="region of interest" description="Disordered" evidence="1">
    <location>
        <begin position="1"/>
        <end position="89"/>
    </location>
</feature>
<feature type="compositionally biased region" description="Basic and acidic residues" evidence="1">
    <location>
        <begin position="1"/>
        <end position="13"/>
    </location>
</feature>
<evidence type="ECO:0000256" key="1">
    <source>
        <dbReference type="SAM" id="MobiDB-lite"/>
    </source>
</evidence>
<gene>
    <name evidence="2" type="ORF">PXEA_LOCUS3617</name>
</gene>
<dbReference type="Proteomes" id="UP000784294">
    <property type="component" value="Unassembled WGS sequence"/>
</dbReference>
<dbReference type="AlphaFoldDB" id="A0A3S5A2K0"/>
<proteinExistence type="predicted"/>
<feature type="compositionally biased region" description="Polar residues" evidence="1">
    <location>
        <begin position="27"/>
        <end position="44"/>
    </location>
</feature>
<dbReference type="EMBL" id="CAAALY010008262">
    <property type="protein sequence ID" value="VEL10177.1"/>
    <property type="molecule type" value="Genomic_DNA"/>
</dbReference>
<sequence>MAAESRLTKERPLHGGLTRQNEETGSDGLQENLTTLSRSEITIRNNEHPKYVRTEMMHASQDRMRTDQHLGIPNQKQGKPDAGQSELPR</sequence>
<evidence type="ECO:0000313" key="2">
    <source>
        <dbReference type="EMBL" id="VEL10177.1"/>
    </source>
</evidence>
<organism evidence="2 3">
    <name type="scientific">Protopolystoma xenopodis</name>
    <dbReference type="NCBI Taxonomy" id="117903"/>
    <lineage>
        <taxon>Eukaryota</taxon>
        <taxon>Metazoa</taxon>
        <taxon>Spiralia</taxon>
        <taxon>Lophotrochozoa</taxon>
        <taxon>Platyhelminthes</taxon>
        <taxon>Monogenea</taxon>
        <taxon>Polyopisthocotylea</taxon>
        <taxon>Polystomatidea</taxon>
        <taxon>Polystomatidae</taxon>
        <taxon>Protopolystoma</taxon>
    </lineage>
</organism>
<reference evidence="2" key="1">
    <citation type="submission" date="2018-11" db="EMBL/GenBank/DDBJ databases">
        <authorList>
            <consortium name="Pathogen Informatics"/>
        </authorList>
    </citation>
    <scope>NUCLEOTIDE SEQUENCE</scope>
</reference>